<feature type="domain" description="RRM" evidence="8">
    <location>
        <begin position="13"/>
        <end position="87"/>
    </location>
</feature>
<reference evidence="9 10" key="1">
    <citation type="submission" date="2015-02" db="EMBL/GenBank/DDBJ databases">
        <authorList>
            <person name="Chooi Y.-H."/>
        </authorList>
    </citation>
    <scope>NUCLEOTIDE SEQUENCE [LARGE SCALE GENOMIC DNA]</scope>
    <source>
        <strain evidence="9">E3</strain>
    </source>
</reference>
<evidence type="ECO:0000256" key="3">
    <source>
        <dbReference type="ARBA" id="ARBA00022737"/>
    </source>
</evidence>
<evidence type="ECO:0000313" key="9">
    <source>
        <dbReference type="EMBL" id="CEP03508.1"/>
    </source>
</evidence>
<keyword evidence="5" id="KW-0539">Nucleus</keyword>
<dbReference type="Proteomes" id="UP000039324">
    <property type="component" value="Unassembled WGS sequence"/>
</dbReference>
<dbReference type="STRING" id="37360.A0A0G4J7B3"/>
<evidence type="ECO:0000256" key="7">
    <source>
        <dbReference type="SAM" id="MobiDB-lite"/>
    </source>
</evidence>
<dbReference type="PANTHER" id="PTHR23003">
    <property type="entry name" value="RNA RECOGNITION MOTIF RRM DOMAIN CONTAINING PROTEIN"/>
    <property type="match status" value="1"/>
</dbReference>
<keyword evidence="4 6" id="KW-0694">RNA-binding</keyword>
<dbReference type="GO" id="GO:0003729">
    <property type="term" value="F:mRNA binding"/>
    <property type="evidence" value="ECO:0007669"/>
    <property type="project" value="TreeGrafter"/>
</dbReference>
<dbReference type="PANTHER" id="PTHR23003:SF62">
    <property type="entry name" value="SERINE_ARGININE (SR)-TYPE SHUTTLING MRNA BINDING PROTEIN NPL3"/>
    <property type="match status" value="1"/>
</dbReference>
<dbReference type="InterPro" id="IPR050374">
    <property type="entry name" value="RRT5_SRSF_SR"/>
</dbReference>
<dbReference type="OrthoDB" id="6159137at2759"/>
<feature type="region of interest" description="Disordered" evidence="7">
    <location>
        <begin position="204"/>
        <end position="225"/>
    </location>
</feature>
<dbReference type="InterPro" id="IPR000504">
    <property type="entry name" value="RRM_dom"/>
</dbReference>
<evidence type="ECO:0000256" key="5">
    <source>
        <dbReference type="ARBA" id="ARBA00023242"/>
    </source>
</evidence>
<keyword evidence="3" id="KW-0677">Repeat</keyword>
<evidence type="ECO:0000256" key="4">
    <source>
        <dbReference type="ARBA" id="ARBA00022884"/>
    </source>
</evidence>
<evidence type="ECO:0000313" key="10">
    <source>
        <dbReference type="Proteomes" id="UP000039324"/>
    </source>
</evidence>
<evidence type="ECO:0000256" key="6">
    <source>
        <dbReference type="PROSITE-ProRule" id="PRU00176"/>
    </source>
</evidence>
<dbReference type="GO" id="GO:0005737">
    <property type="term" value="C:cytoplasm"/>
    <property type="evidence" value="ECO:0007669"/>
    <property type="project" value="TreeGrafter"/>
</dbReference>
<dbReference type="CDD" id="cd00590">
    <property type="entry name" value="RRM_SF"/>
    <property type="match status" value="1"/>
</dbReference>
<dbReference type="Gene3D" id="3.30.70.330">
    <property type="match status" value="2"/>
</dbReference>
<dbReference type="SUPFAM" id="SSF54928">
    <property type="entry name" value="RNA-binding domain, RBD"/>
    <property type="match status" value="2"/>
</dbReference>
<evidence type="ECO:0000256" key="2">
    <source>
        <dbReference type="ARBA" id="ARBA00022664"/>
    </source>
</evidence>
<dbReference type="InterPro" id="IPR035979">
    <property type="entry name" value="RBD_domain_sf"/>
</dbReference>
<name>A0A0G4J7B3_PLABS</name>
<comment type="subcellular location">
    <subcellularLocation>
        <location evidence="1">Nucleus</location>
    </subcellularLocation>
</comment>
<dbReference type="InterPro" id="IPR012677">
    <property type="entry name" value="Nucleotide-bd_a/b_plait_sf"/>
</dbReference>
<gene>
    <name evidence="9" type="ORF">PBRA_009393</name>
</gene>
<protein>
    <recommendedName>
        <fullName evidence="8">RRM domain-containing protein</fullName>
    </recommendedName>
</protein>
<dbReference type="EMBL" id="CDSF01000146">
    <property type="protein sequence ID" value="CEP03508.1"/>
    <property type="molecule type" value="Genomic_DNA"/>
</dbReference>
<sequence length="225" mass="25699">MTRSGGSGASGGLTVFAMNLDWALEDHEIEDMFARYGEVSGYQVVSHTAKRFAFVHFARKADAERAISALNCSFWNGRILFVSKAKPNHNLERFLANLQEQQALRRRMKRERSQRATSAAEHNRVVVLGMPFEATPKDLRAWLFDRMPDLPTDTFYDVWVCNGHKYGRIDFLSGRTMRRAVEVLDNTVLCGRVVQLCRPLPDSLSPVRKRSRSCRSPSRGRAKRH</sequence>
<dbReference type="PROSITE" id="PS50102">
    <property type="entry name" value="RRM"/>
    <property type="match status" value="1"/>
</dbReference>
<proteinExistence type="predicted"/>
<feature type="compositionally biased region" description="Basic residues" evidence="7">
    <location>
        <begin position="207"/>
        <end position="225"/>
    </location>
</feature>
<keyword evidence="2" id="KW-0507">mRNA processing</keyword>
<evidence type="ECO:0000259" key="8">
    <source>
        <dbReference type="PROSITE" id="PS50102"/>
    </source>
</evidence>
<dbReference type="Pfam" id="PF00076">
    <property type="entry name" value="RRM_1"/>
    <property type="match status" value="1"/>
</dbReference>
<accession>A0A0G4J7B3</accession>
<evidence type="ECO:0000256" key="1">
    <source>
        <dbReference type="ARBA" id="ARBA00004123"/>
    </source>
</evidence>
<keyword evidence="10" id="KW-1185">Reference proteome</keyword>
<organism evidence="9 10">
    <name type="scientific">Plasmodiophora brassicae</name>
    <name type="common">Clubroot disease agent</name>
    <dbReference type="NCBI Taxonomy" id="37360"/>
    <lineage>
        <taxon>Eukaryota</taxon>
        <taxon>Sar</taxon>
        <taxon>Rhizaria</taxon>
        <taxon>Endomyxa</taxon>
        <taxon>Phytomyxea</taxon>
        <taxon>Plasmodiophorida</taxon>
        <taxon>Plasmodiophoridae</taxon>
        <taxon>Plasmodiophora</taxon>
    </lineage>
</organism>
<dbReference type="GO" id="GO:0006397">
    <property type="term" value="P:mRNA processing"/>
    <property type="evidence" value="ECO:0007669"/>
    <property type="project" value="UniProtKB-KW"/>
</dbReference>
<dbReference type="AlphaFoldDB" id="A0A0G4J7B3"/>
<dbReference type="GO" id="GO:0005634">
    <property type="term" value="C:nucleus"/>
    <property type="evidence" value="ECO:0007669"/>
    <property type="project" value="UniProtKB-SubCell"/>
</dbReference>
<dbReference type="SMART" id="SM00360">
    <property type="entry name" value="RRM"/>
    <property type="match status" value="2"/>
</dbReference>